<accession>X0XIS6</accession>
<evidence type="ECO:0000313" key="1">
    <source>
        <dbReference type="EMBL" id="GAG35282.1"/>
    </source>
</evidence>
<organism evidence="1">
    <name type="scientific">marine sediment metagenome</name>
    <dbReference type="NCBI Taxonomy" id="412755"/>
    <lineage>
        <taxon>unclassified sequences</taxon>
        <taxon>metagenomes</taxon>
        <taxon>ecological metagenomes</taxon>
    </lineage>
</organism>
<proteinExistence type="predicted"/>
<sequence length="59" mass="6609">LSAFEPNSPKDDAFYKDTRNIGLQAKKRAQQMGVDLGSGFETKLDRLRTDTGKVFDDTD</sequence>
<dbReference type="EMBL" id="BARS01046999">
    <property type="protein sequence ID" value="GAG35282.1"/>
    <property type="molecule type" value="Genomic_DNA"/>
</dbReference>
<feature type="non-terminal residue" evidence="1">
    <location>
        <position position="1"/>
    </location>
</feature>
<dbReference type="AlphaFoldDB" id="X0XIS6"/>
<protein>
    <submittedName>
        <fullName evidence="1">Uncharacterized protein</fullName>
    </submittedName>
</protein>
<comment type="caution">
    <text evidence="1">The sequence shown here is derived from an EMBL/GenBank/DDBJ whole genome shotgun (WGS) entry which is preliminary data.</text>
</comment>
<reference evidence="1" key="1">
    <citation type="journal article" date="2014" name="Front. Microbiol.">
        <title>High frequency of phylogenetically diverse reductive dehalogenase-homologous genes in deep subseafloor sedimentary metagenomes.</title>
        <authorList>
            <person name="Kawai M."/>
            <person name="Futagami T."/>
            <person name="Toyoda A."/>
            <person name="Takaki Y."/>
            <person name="Nishi S."/>
            <person name="Hori S."/>
            <person name="Arai W."/>
            <person name="Tsubouchi T."/>
            <person name="Morono Y."/>
            <person name="Uchiyama I."/>
            <person name="Ito T."/>
            <person name="Fujiyama A."/>
            <person name="Inagaki F."/>
            <person name="Takami H."/>
        </authorList>
    </citation>
    <scope>NUCLEOTIDE SEQUENCE</scope>
    <source>
        <strain evidence="1">Expedition CK06-06</strain>
    </source>
</reference>
<gene>
    <name evidence="1" type="ORF">S01H1_70661</name>
</gene>
<name>X0XIS6_9ZZZZ</name>